<evidence type="ECO:0000256" key="2">
    <source>
        <dbReference type="ARBA" id="ARBA00022475"/>
    </source>
</evidence>
<evidence type="ECO:0000256" key="1">
    <source>
        <dbReference type="ARBA" id="ARBA00004651"/>
    </source>
</evidence>
<keyword evidence="2" id="KW-1003">Cell membrane</keyword>
<dbReference type="Proteomes" id="UP000184603">
    <property type="component" value="Unassembled WGS sequence"/>
</dbReference>
<evidence type="ECO:0000256" key="3">
    <source>
        <dbReference type="ARBA" id="ARBA00022692"/>
    </source>
</evidence>
<keyword evidence="5 6" id="KW-0472">Membrane</keyword>
<dbReference type="InterPro" id="IPR033479">
    <property type="entry name" value="dCache_1"/>
</dbReference>
<gene>
    <name evidence="8" type="ORF">SAMN02745220_02892</name>
</gene>
<feature type="transmembrane region" description="Helical" evidence="6">
    <location>
        <begin position="16"/>
        <end position="38"/>
    </location>
</feature>
<dbReference type="OrthoDB" id="5759972at2"/>
<name>A0A1M7YA86_9BACT</name>
<organism evidence="8 9">
    <name type="scientific">Desulfopila aestuarii DSM 18488</name>
    <dbReference type="NCBI Taxonomy" id="1121416"/>
    <lineage>
        <taxon>Bacteria</taxon>
        <taxon>Pseudomonadati</taxon>
        <taxon>Thermodesulfobacteriota</taxon>
        <taxon>Desulfobulbia</taxon>
        <taxon>Desulfobulbales</taxon>
        <taxon>Desulfocapsaceae</taxon>
        <taxon>Desulfopila</taxon>
    </lineage>
</organism>
<evidence type="ECO:0000256" key="5">
    <source>
        <dbReference type="ARBA" id="ARBA00023136"/>
    </source>
</evidence>
<evidence type="ECO:0000256" key="4">
    <source>
        <dbReference type="ARBA" id="ARBA00022989"/>
    </source>
</evidence>
<dbReference type="CDD" id="cd12914">
    <property type="entry name" value="PDC1_DGC_like"/>
    <property type="match status" value="1"/>
</dbReference>
<dbReference type="AlphaFoldDB" id="A0A1M7YA86"/>
<dbReference type="RefSeq" id="WP_073614237.1">
    <property type="nucleotide sequence ID" value="NZ_FRFE01000014.1"/>
</dbReference>
<protein>
    <submittedName>
        <fullName evidence="8">Cache domain-containing protein</fullName>
    </submittedName>
</protein>
<evidence type="ECO:0000259" key="7">
    <source>
        <dbReference type="Pfam" id="PF02743"/>
    </source>
</evidence>
<proteinExistence type="predicted"/>
<dbReference type="STRING" id="1121416.SAMN02745220_02892"/>
<keyword evidence="9" id="KW-1185">Reference proteome</keyword>
<dbReference type="Gene3D" id="3.30.450.20">
    <property type="entry name" value="PAS domain"/>
    <property type="match status" value="1"/>
</dbReference>
<keyword evidence="3 6" id="KW-0812">Transmembrane</keyword>
<evidence type="ECO:0000313" key="9">
    <source>
        <dbReference type="Proteomes" id="UP000184603"/>
    </source>
</evidence>
<comment type="subcellular location">
    <subcellularLocation>
        <location evidence="1">Cell membrane</location>
        <topology evidence="1">Multi-pass membrane protein</topology>
    </subcellularLocation>
</comment>
<evidence type="ECO:0000313" key="8">
    <source>
        <dbReference type="EMBL" id="SHO49543.1"/>
    </source>
</evidence>
<feature type="domain" description="Cache" evidence="7">
    <location>
        <begin position="62"/>
        <end position="227"/>
    </location>
</feature>
<sequence>MEKGQNVKTGSGGLTIVYQILITMLITALIPIGGLWYISIYKAREDWTANIYQALVANTENLSQRVDEWATMNLRVLDQNSLVSDMQSMEGSRQSMVLKTITDTYKWIYLAFTIGPDGENIGRSDGEAPKFYGDRDYFKDVMAGGEMGQQVLMGKTSGKPAFILSKPIGKNGDKPAGVIAIAMTLEELSATITRTRIGKTGFAILVDEQNRLIAHGKGEIENKLQDMGGHPLVAAGVKPDPDNFTFDYEGKKSLPILLLPNSAGNLLSSRMPTRRTVPLKRPGRMHSFF</sequence>
<dbReference type="EMBL" id="FRFE01000014">
    <property type="protein sequence ID" value="SHO49543.1"/>
    <property type="molecule type" value="Genomic_DNA"/>
</dbReference>
<dbReference type="GO" id="GO:0005886">
    <property type="term" value="C:plasma membrane"/>
    <property type="evidence" value="ECO:0007669"/>
    <property type="project" value="UniProtKB-SubCell"/>
</dbReference>
<dbReference type="Pfam" id="PF02743">
    <property type="entry name" value="dCache_1"/>
    <property type="match status" value="1"/>
</dbReference>
<evidence type="ECO:0000256" key="6">
    <source>
        <dbReference type="SAM" id="Phobius"/>
    </source>
</evidence>
<keyword evidence="4 6" id="KW-1133">Transmembrane helix</keyword>
<reference evidence="8 9" key="1">
    <citation type="submission" date="2016-12" db="EMBL/GenBank/DDBJ databases">
        <authorList>
            <person name="Song W.-J."/>
            <person name="Kurnit D.M."/>
        </authorList>
    </citation>
    <scope>NUCLEOTIDE SEQUENCE [LARGE SCALE GENOMIC DNA]</scope>
    <source>
        <strain evidence="8 9">DSM 18488</strain>
    </source>
</reference>
<accession>A0A1M7YA86</accession>